<evidence type="ECO:0000259" key="7">
    <source>
        <dbReference type="Pfam" id="PF16355"/>
    </source>
</evidence>
<dbReference type="InterPro" id="IPR032311">
    <property type="entry name" value="DUF4982"/>
</dbReference>
<dbReference type="Pfam" id="PF16355">
    <property type="entry name" value="DUF4982"/>
    <property type="match status" value="1"/>
</dbReference>
<dbReference type="InterPro" id="IPR036156">
    <property type="entry name" value="Beta-gal/glucu_dom_sf"/>
</dbReference>
<dbReference type="RefSeq" id="WP_289963082.1">
    <property type="nucleotide sequence ID" value="NZ_JAUEOZ010000002.1"/>
</dbReference>
<dbReference type="Pfam" id="PF02836">
    <property type="entry name" value="Glyco_hydro_2_C"/>
    <property type="match status" value="1"/>
</dbReference>
<feature type="domain" description="DUF4982" evidence="7">
    <location>
        <begin position="643"/>
        <end position="695"/>
    </location>
</feature>
<dbReference type="InterPro" id="IPR040605">
    <property type="entry name" value="Glyco_hydro2_dom5"/>
</dbReference>
<dbReference type="EMBL" id="JAUEOZ010000002">
    <property type="protein sequence ID" value="MDN2483030.1"/>
    <property type="molecule type" value="Genomic_DNA"/>
</dbReference>
<dbReference type="InterPro" id="IPR008979">
    <property type="entry name" value="Galactose-bd-like_sf"/>
</dbReference>
<dbReference type="InterPro" id="IPR006103">
    <property type="entry name" value="Glyco_hydro_2_cat"/>
</dbReference>
<dbReference type="Proteomes" id="UP001169719">
    <property type="component" value="Unassembled WGS sequence"/>
</dbReference>
<dbReference type="PANTHER" id="PTHR42732:SF1">
    <property type="entry name" value="BETA-MANNOSIDASE"/>
    <property type="match status" value="1"/>
</dbReference>
<feature type="domain" description="Glycosyl hydrolases family 2 sugar binding" evidence="6">
    <location>
        <begin position="58"/>
        <end position="148"/>
    </location>
</feature>
<feature type="domain" description="Glycoside hydrolase family 2" evidence="8">
    <location>
        <begin position="715"/>
        <end position="798"/>
    </location>
</feature>
<dbReference type="Gene3D" id="3.20.20.80">
    <property type="entry name" value="Glycosidases"/>
    <property type="match status" value="1"/>
</dbReference>
<evidence type="ECO:0000259" key="5">
    <source>
        <dbReference type="Pfam" id="PF02836"/>
    </source>
</evidence>
<dbReference type="Pfam" id="PF02837">
    <property type="entry name" value="Glyco_hydro_2_N"/>
    <property type="match status" value="1"/>
</dbReference>
<evidence type="ECO:0000256" key="3">
    <source>
        <dbReference type="ARBA" id="ARBA00023295"/>
    </source>
</evidence>
<dbReference type="Pfam" id="PF18565">
    <property type="entry name" value="Glyco_hydro2_C5"/>
    <property type="match status" value="1"/>
</dbReference>
<comment type="caution">
    <text evidence="9">The sequence shown here is derived from an EMBL/GenBank/DDBJ whole genome shotgun (WGS) entry which is preliminary data.</text>
</comment>
<dbReference type="InterPro" id="IPR051913">
    <property type="entry name" value="GH2_Domain-Containing"/>
</dbReference>
<dbReference type="Pfam" id="PF00703">
    <property type="entry name" value="Glyco_hydro_2"/>
    <property type="match status" value="1"/>
</dbReference>
<dbReference type="InterPro" id="IPR013783">
    <property type="entry name" value="Ig-like_fold"/>
</dbReference>
<keyword evidence="10" id="KW-1185">Reference proteome</keyword>
<accession>A0ABT7Y4V1</accession>
<keyword evidence="2 9" id="KW-0378">Hydrolase</keyword>
<dbReference type="InterPro" id="IPR006104">
    <property type="entry name" value="Glyco_hydro_2_N"/>
</dbReference>
<gene>
    <name evidence="9" type="ORF">QWJ08_16935</name>
</gene>
<dbReference type="SUPFAM" id="SSF49785">
    <property type="entry name" value="Galactose-binding domain-like"/>
    <property type="match status" value="1"/>
</dbReference>
<feature type="domain" description="Glycoside hydrolase family 2 catalytic" evidence="5">
    <location>
        <begin position="273"/>
        <end position="407"/>
    </location>
</feature>
<evidence type="ECO:0000256" key="1">
    <source>
        <dbReference type="ARBA" id="ARBA00007401"/>
    </source>
</evidence>
<evidence type="ECO:0000259" key="4">
    <source>
        <dbReference type="Pfam" id="PF00703"/>
    </source>
</evidence>
<name>A0ABT7Y4V1_9VIBR</name>
<dbReference type="InterPro" id="IPR017853">
    <property type="entry name" value="GH"/>
</dbReference>
<dbReference type="SUPFAM" id="SSF49303">
    <property type="entry name" value="beta-Galactosidase/glucuronidase domain"/>
    <property type="match status" value="1"/>
</dbReference>
<dbReference type="PRINTS" id="PR00132">
    <property type="entry name" value="GLHYDRLASE2"/>
</dbReference>
<dbReference type="InterPro" id="IPR006101">
    <property type="entry name" value="Glyco_hydro_2"/>
</dbReference>
<dbReference type="InterPro" id="IPR006102">
    <property type="entry name" value="Ig-like_GH2"/>
</dbReference>
<dbReference type="PANTHER" id="PTHR42732">
    <property type="entry name" value="BETA-GALACTOSIDASE"/>
    <property type="match status" value="1"/>
</dbReference>
<comment type="similarity">
    <text evidence="1">Belongs to the glycosyl hydrolase 2 family.</text>
</comment>
<organism evidence="9 10">
    <name type="scientific">Vibrio agarivorans</name>
    <dbReference type="NCBI Taxonomy" id="153622"/>
    <lineage>
        <taxon>Bacteria</taxon>
        <taxon>Pseudomonadati</taxon>
        <taxon>Pseudomonadota</taxon>
        <taxon>Gammaproteobacteria</taxon>
        <taxon>Vibrionales</taxon>
        <taxon>Vibrionaceae</taxon>
        <taxon>Vibrio</taxon>
    </lineage>
</organism>
<dbReference type="Gene3D" id="2.60.120.260">
    <property type="entry name" value="Galactose-binding domain-like"/>
    <property type="match status" value="1"/>
</dbReference>
<dbReference type="Gene3D" id="2.60.40.10">
    <property type="entry name" value="Immunoglobulins"/>
    <property type="match status" value="3"/>
</dbReference>
<evidence type="ECO:0000259" key="6">
    <source>
        <dbReference type="Pfam" id="PF02837"/>
    </source>
</evidence>
<evidence type="ECO:0000256" key="2">
    <source>
        <dbReference type="ARBA" id="ARBA00022801"/>
    </source>
</evidence>
<feature type="domain" description="Glycoside hydrolase family 2 immunoglobulin-like beta-sandwich" evidence="4">
    <location>
        <begin position="181"/>
        <end position="266"/>
    </location>
</feature>
<evidence type="ECO:0000313" key="10">
    <source>
        <dbReference type="Proteomes" id="UP001169719"/>
    </source>
</evidence>
<reference evidence="9" key="1">
    <citation type="submission" date="2024-05" db="EMBL/GenBank/DDBJ databases">
        <title>Genome Sequences of Four Agar- Degrading Marine Bacteria.</title>
        <authorList>
            <person name="Phillips E.K."/>
            <person name="Shaffer J.C."/>
            <person name="Henson M.W."/>
            <person name="Temperton B."/>
            <person name="Thrash C.J."/>
            <person name="Martin M.O."/>
        </authorList>
    </citation>
    <scope>NUCLEOTIDE SEQUENCE</scope>
    <source>
        <strain evidence="9">EKP203</strain>
    </source>
</reference>
<evidence type="ECO:0000259" key="8">
    <source>
        <dbReference type="Pfam" id="PF18565"/>
    </source>
</evidence>
<keyword evidence="3" id="KW-0326">Glycosidase</keyword>
<dbReference type="GO" id="GO:0016787">
    <property type="term" value="F:hydrolase activity"/>
    <property type="evidence" value="ECO:0007669"/>
    <property type="project" value="UniProtKB-KW"/>
</dbReference>
<sequence>MNPSPRHVCLFNDYWSFQLNENEPDHNCWSPITLPHDWSILQPFSSELDGATGYLPGGVGWYKKVFVSPLSQKFTRCVILFDGIYNNAEVYLNGKYLHQQHYGYSPFYLDITEHLKEGNELIIKVDRRRYVDSRWYTGSGIYRDVTMILTGDTHSPLWSNVLKANLTNNAITAGAIEQSLTVCSPDSSHNQQGRLITQVIDLKTLQVAAENRVDFTPSSNTQVTLNIEMANPALWSPSSPNLYRVVSKVYLDNVWVDELKEQIGFRTLEFTSNQGFFLNAQSTKIKGVCLHHDGGLVGAAVPDEIWIRRLNKLKECGVNAIRIAHNPASKRFLTLCDQLGFLVQDEFFDEWDNPKDKRLNMNDQHDDFISRGYTEHFEQHAEQDLTNTLRSHINHPCIFMWSIGNEIEWTYPRNVEATGFFDAKWDGNYFWNLPPHSPEKIAHLLESLPNEGADIGVTANKLSKWVKALDTTRPVTANCILPSASYLSGYADALDVIGFSYRRVVYDYGHEHYPHLPIIGNENLPQWHEWKAVLERPHVAGLFLWTGINYMGESHGKWPVRTTDSGLLDSAGFTKPSYALFRSLWNDEPFVQGFTIPANETDLLLNKRTFEASEKDALAWHTKLWVWDKRNTHWNYMENEWVVIEAYSNCEEVELSISGLSFGRQALDDQQDRVFRWVVPFEHGVLTLTGFNQGQPSTQHAIHTTEPASTIQIKDETEAQNADYRQLVIQLKDRVGRDVTHQEYELRFEVTGCDWIGCDNGHEANITPHTDIKIQTYQGKALAIVKRNMNNEGAVKITSPLGTDTYVI</sequence>
<dbReference type="SUPFAM" id="SSF51445">
    <property type="entry name" value="(Trans)glycosidases"/>
    <property type="match status" value="1"/>
</dbReference>
<protein>
    <submittedName>
        <fullName evidence="9">Glycoside hydrolase family 2 TIM barrel-domain containing protein</fullName>
    </submittedName>
</protein>
<proteinExistence type="inferred from homology"/>
<evidence type="ECO:0000313" key="9">
    <source>
        <dbReference type="EMBL" id="MDN2483030.1"/>
    </source>
</evidence>